<comment type="similarity">
    <text evidence="3">Belongs to the ATPase epsilon chain family.</text>
</comment>
<sequence length="90" mass="9410">MPGTFSCSVVTPEQEVFEGEVSYIVLPAWDGEMGFAVNRAPILVQIGEGSLRLTGESGSKTTMKIAGGFAQMKGNKLTVLTDKAEAADAA</sequence>
<evidence type="ECO:0000256" key="5">
    <source>
        <dbReference type="ARBA" id="ARBA00023065"/>
    </source>
</evidence>
<evidence type="ECO:0000313" key="10">
    <source>
        <dbReference type="EMBL" id="MBB6431435.1"/>
    </source>
</evidence>
<evidence type="ECO:0000256" key="1">
    <source>
        <dbReference type="ARBA" id="ARBA00003543"/>
    </source>
</evidence>
<feature type="domain" description="ATP synthase F1 complex delta/epsilon subunit N-terminal" evidence="9">
    <location>
        <begin position="5"/>
        <end position="84"/>
    </location>
</feature>
<evidence type="ECO:0000256" key="2">
    <source>
        <dbReference type="ARBA" id="ARBA00004184"/>
    </source>
</evidence>
<dbReference type="PANTHER" id="PTHR13822">
    <property type="entry name" value="ATP SYNTHASE DELTA/EPSILON CHAIN"/>
    <property type="match status" value="1"/>
</dbReference>
<dbReference type="InterPro" id="IPR001469">
    <property type="entry name" value="ATP_synth_F1_dsu/esu"/>
</dbReference>
<dbReference type="RefSeq" id="WP_184678901.1">
    <property type="nucleotide sequence ID" value="NZ_JACHGY010000001.1"/>
</dbReference>
<dbReference type="Proteomes" id="UP000541810">
    <property type="component" value="Unassembled WGS sequence"/>
</dbReference>
<keyword evidence="5" id="KW-0406">Ion transport</keyword>
<dbReference type="InterPro" id="IPR020546">
    <property type="entry name" value="ATP_synth_F1_dsu/esu_N"/>
</dbReference>
<dbReference type="EMBL" id="JACHGY010000001">
    <property type="protein sequence ID" value="MBB6431435.1"/>
    <property type="molecule type" value="Genomic_DNA"/>
</dbReference>
<comment type="caution">
    <text evidence="10">The sequence shown here is derived from an EMBL/GenBank/DDBJ whole genome shotgun (WGS) entry which is preliminary data.</text>
</comment>
<dbReference type="Pfam" id="PF02823">
    <property type="entry name" value="ATP-synt_DE_N"/>
    <property type="match status" value="1"/>
</dbReference>
<dbReference type="InterPro" id="IPR036771">
    <property type="entry name" value="ATPsynth_dsu/esu_N"/>
</dbReference>
<protein>
    <submittedName>
        <fullName evidence="10">ATP synthase F1 epsilon subunit</fullName>
    </submittedName>
</protein>
<keyword evidence="11" id="KW-1185">Reference proteome</keyword>
<evidence type="ECO:0000256" key="3">
    <source>
        <dbReference type="ARBA" id="ARBA00005712"/>
    </source>
</evidence>
<comment type="function">
    <text evidence="1">Produces ATP from ADP in the presence of a proton gradient across the membrane.</text>
</comment>
<dbReference type="CDD" id="cd12152">
    <property type="entry name" value="F1-ATPase_delta"/>
    <property type="match status" value="1"/>
</dbReference>
<accession>A0A7X0H8W2</accession>
<evidence type="ECO:0000256" key="8">
    <source>
        <dbReference type="ARBA" id="ARBA00023310"/>
    </source>
</evidence>
<keyword evidence="4" id="KW-0813">Transport</keyword>
<keyword evidence="7" id="KW-0139">CF(1)</keyword>
<dbReference type="GO" id="GO:0045259">
    <property type="term" value="C:proton-transporting ATP synthase complex"/>
    <property type="evidence" value="ECO:0007669"/>
    <property type="project" value="UniProtKB-KW"/>
</dbReference>
<organism evidence="10 11">
    <name type="scientific">Algisphaera agarilytica</name>
    <dbReference type="NCBI Taxonomy" id="1385975"/>
    <lineage>
        <taxon>Bacteria</taxon>
        <taxon>Pseudomonadati</taxon>
        <taxon>Planctomycetota</taxon>
        <taxon>Phycisphaerae</taxon>
        <taxon>Phycisphaerales</taxon>
        <taxon>Phycisphaeraceae</taxon>
        <taxon>Algisphaera</taxon>
    </lineage>
</organism>
<evidence type="ECO:0000256" key="6">
    <source>
        <dbReference type="ARBA" id="ARBA00023136"/>
    </source>
</evidence>
<dbReference type="SUPFAM" id="SSF51344">
    <property type="entry name" value="Epsilon subunit of F1F0-ATP synthase N-terminal domain"/>
    <property type="match status" value="1"/>
</dbReference>
<dbReference type="GO" id="GO:0012505">
    <property type="term" value="C:endomembrane system"/>
    <property type="evidence" value="ECO:0007669"/>
    <property type="project" value="UniProtKB-SubCell"/>
</dbReference>
<evidence type="ECO:0000256" key="7">
    <source>
        <dbReference type="ARBA" id="ARBA00023196"/>
    </source>
</evidence>
<dbReference type="Gene3D" id="2.60.15.10">
    <property type="entry name" value="F0F1 ATP synthase delta/epsilon subunit, N-terminal"/>
    <property type="match status" value="1"/>
</dbReference>
<dbReference type="AlphaFoldDB" id="A0A7X0H8W2"/>
<dbReference type="PANTHER" id="PTHR13822:SF10">
    <property type="entry name" value="ATP SYNTHASE EPSILON CHAIN, CHLOROPLASTIC"/>
    <property type="match status" value="1"/>
</dbReference>
<proteinExistence type="inferred from homology"/>
<keyword evidence="6" id="KW-0472">Membrane</keyword>
<evidence type="ECO:0000256" key="4">
    <source>
        <dbReference type="ARBA" id="ARBA00022448"/>
    </source>
</evidence>
<comment type="subcellular location">
    <subcellularLocation>
        <location evidence="2">Endomembrane system</location>
        <topology evidence="2">Peripheral membrane protein</topology>
    </subcellularLocation>
</comment>
<evidence type="ECO:0000313" key="11">
    <source>
        <dbReference type="Proteomes" id="UP000541810"/>
    </source>
</evidence>
<evidence type="ECO:0000259" key="9">
    <source>
        <dbReference type="Pfam" id="PF02823"/>
    </source>
</evidence>
<reference evidence="10 11" key="1">
    <citation type="submission" date="2020-08" db="EMBL/GenBank/DDBJ databases">
        <title>Genomic Encyclopedia of Type Strains, Phase IV (KMG-IV): sequencing the most valuable type-strain genomes for metagenomic binning, comparative biology and taxonomic classification.</title>
        <authorList>
            <person name="Goeker M."/>
        </authorList>
    </citation>
    <scope>NUCLEOTIDE SEQUENCE [LARGE SCALE GENOMIC DNA]</scope>
    <source>
        <strain evidence="10 11">DSM 103725</strain>
    </source>
</reference>
<dbReference type="GO" id="GO:0046933">
    <property type="term" value="F:proton-transporting ATP synthase activity, rotational mechanism"/>
    <property type="evidence" value="ECO:0007669"/>
    <property type="project" value="InterPro"/>
</dbReference>
<gene>
    <name evidence="10" type="ORF">HNQ40_003241</name>
</gene>
<keyword evidence="8" id="KW-0066">ATP synthesis</keyword>
<name>A0A7X0H8W2_9BACT</name>